<dbReference type="EMBL" id="CAUJNA010003265">
    <property type="protein sequence ID" value="CAJ1397400.1"/>
    <property type="molecule type" value="Genomic_DNA"/>
</dbReference>
<sequence length="128" mass="14392">MDSAHFQKNPWLSQVYWAEVCEKEQRPHVFHHTRVRRDMCERTFPISTMKAHFQDSQAMGVVVEKRQPGLPLTTCGRMVSTPRTSGDSRSPQATLSQRGSELGTPRQVGPCAFRGFLATPSRRPPAGV</sequence>
<dbReference type="Proteomes" id="UP001178507">
    <property type="component" value="Unassembled WGS sequence"/>
</dbReference>
<comment type="caution">
    <text evidence="2">The sequence shown here is derived from an EMBL/GenBank/DDBJ whole genome shotgun (WGS) entry which is preliminary data.</text>
</comment>
<name>A0AA36N3M2_9DINO</name>
<evidence type="ECO:0000313" key="2">
    <source>
        <dbReference type="EMBL" id="CAJ1397400.1"/>
    </source>
</evidence>
<evidence type="ECO:0000256" key="1">
    <source>
        <dbReference type="SAM" id="MobiDB-lite"/>
    </source>
</evidence>
<accession>A0AA36N3M2</accession>
<proteinExistence type="predicted"/>
<reference evidence="2" key="1">
    <citation type="submission" date="2023-08" db="EMBL/GenBank/DDBJ databases">
        <authorList>
            <person name="Chen Y."/>
            <person name="Shah S."/>
            <person name="Dougan E. K."/>
            <person name="Thang M."/>
            <person name="Chan C."/>
        </authorList>
    </citation>
    <scope>NUCLEOTIDE SEQUENCE</scope>
</reference>
<keyword evidence="3" id="KW-1185">Reference proteome</keyword>
<dbReference type="AlphaFoldDB" id="A0AA36N3M2"/>
<organism evidence="2 3">
    <name type="scientific">Effrenium voratum</name>
    <dbReference type="NCBI Taxonomy" id="2562239"/>
    <lineage>
        <taxon>Eukaryota</taxon>
        <taxon>Sar</taxon>
        <taxon>Alveolata</taxon>
        <taxon>Dinophyceae</taxon>
        <taxon>Suessiales</taxon>
        <taxon>Symbiodiniaceae</taxon>
        <taxon>Effrenium</taxon>
    </lineage>
</organism>
<evidence type="ECO:0000313" key="3">
    <source>
        <dbReference type="Proteomes" id="UP001178507"/>
    </source>
</evidence>
<protein>
    <submittedName>
        <fullName evidence="2">Uncharacterized protein</fullName>
    </submittedName>
</protein>
<gene>
    <name evidence="2" type="ORF">EVOR1521_LOCUS21430</name>
</gene>
<feature type="compositionally biased region" description="Polar residues" evidence="1">
    <location>
        <begin position="81"/>
        <end position="99"/>
    </location>
</feature>
<feature type="region of interest" description="Disordered" evidence="1">
    <location>
        <begin position="71"/>
        <end position="128"/>
    </location>
</feature>